<evidence type="ECO:0000313" key="1">
    <source>
        <dbReference type="EMBL" id="PKI45205.1"/>
    </source>
</evidence>
<dbReference type="Proteomes" id="UP000233551">
    <property type="component" value="Unassembled WGS sequence"/>
</dbReference>
<reference evidence="1 2" key="1">
    <citation type="submission" date="2017-11" db="EMBL/GenBank/DDBJ databases">
        <title>De-novo sequencing of pomegranate (Punica granatum L.) genome.</title>
        <authorList>
            <person name="Akparov Z."/>
            <person name="Amiraslanov A."/>
            <person name="Hajiyeva S."/>
            <person name="Abbasov M."/>
            <person name="Kaur K."/>
            <person name="Hamwieh A."/>
            <person name="Solovyev V."/>
            <person name="Salamov A."/>
            <person name="Braich B."/>
            <person name="Kosarev P."/>
            <person name="Mahmoud A."/>
            <person name="Hajiyev E."/>
            <person name="Babayeva S."/>
            <person name="Izzatullayeva V."/>
            <person name="Mammadov A."/>
            <person name="Mammadov A."/>
            <person name="Sharifova S."/>
            <person name="Ojaghi J."/>
            <person name="Eynullazada K."/>
            <person name="Bayramov B."/>
            <person name="Abdulazimova A."/>
            <person name="Shahmuradov I."/>
        </authorList>
    </citation>
    <scope>NUCLEOTIDE SEQUENCE [LARGE SCALE GENOMIC DNA]</scope>
    <source>
        <strain evidence="2">cv. AG2017</strain>
        <tissue evidence="1">Leaf</tissue>
    </source>
</reference>
<comment type="caution">
    <text evidence="1">The sequence shown here is derived from an EMBL/GenBank/DDBJ whole genome shotgun (WGS) entry which is preliminary data.</text>
</comment>
<keyword evidence="2" id="KW-1185">Reference proteome</keyword>
<protein>
    <submittedName>
        <fullName evidence="1">Uncharacterized protein</fullName>
    </submittedName>
</protein>
<evidence type="ECO:0000313" key="2">
    <source>
        <dbReference type="Proteomes" id="UP000233551"/>
    </source>
</evidence>
<sequence>MTLSSPSSRPPAPSRRLELLPLDSLSSTLIRTNPQLCLLSLSTDRSFGFPGISLLLTARTAQTAGAPPLHPPSYCPALLQSLPPLPRNLQLPLTLLSQHRRLLLES</sequence>
<dbReference type="AlphaFoldDB" id="A0A2I0IMI1"/>
<dbReference type="EMBL" id="PGOL01002757">
    <property type="protein sequence ID" value="PKI45205.1"/>
    <property type="molecule type" value="Genomic_DNA"/>
</dbReference>
<gene>
    <name evidence="1" type="ORF">CRG98_034383</name>
</gene>
<name>A0A2I0IMI1_PUNGR</name>
<proteinExistence type="predicted"/>
<accession>A0A2I0IMI1</accession>
<organism evidence="1 2">
    <name type="scientific">Punica granatum</name>
    <name type="common">Pomegranate</name>
    <dbReference type="NCBI Taxonomy" id="22663"/>
    <lineage>
        <taxon>Eukaryota</taxon>
        <taxon>Viridiplantae</taxon>
        <taxon>Streptophyta</taxon>
        <taxon>Embryophyta</taxon>
        <taxon>Tracheophyta</taxon>
        <taxon>Spermatophyta</taxon>
        <taxon>Magnoliopsida</taxon>
        <taxon>eudicotyledons</taxon>
        <taxon>Gunneridae</taxon>
        <taxon>Pentapetalae</taxon>
        <taxon>rosids</taxon>
        <taxon>malvids</taxon>
        <taxon>Myrtales</taxon>
        <taxon>Lythraceae</taxon>
        <taxon>Punica</taxon>
    </lineage>
</organism>